<accession>A0A6A4HIN3</accession>
<organism evidence="1 2">
    <name type="scientific">Gymnopus androsaceus JB14</name>
    <dbReference type="NCBI Taxonomy" id="1447944"/>
    <lineage>
        <taxon>Eukaryota</taxon>
        <taxon>Fungi</taxon>
        <taxon>Dikarya</taxon>
        <taxon>Basidiomycota</taxon>
        <taxon>Agaricomycotina</taxon>
        <taxon>Agaricomycetes</taxon>
        <taxon>Agaricomycetidae</taxon>
        <taxon>Agaricales</taxon>
        <taxon>Marasmiineae</taxon>
        <taxon>Omphalotaceae</taxon>
        <taxon>Gymnopus</taxon>
    </lineage>
</organism>
<dbReference type="Proteomes" id="UP000799118">
    <property type="component" value="Unassembled WGS sequence"/>
</dbReference>
<sequence>GISLSDDDMSAVRVHNLKVEIDMGGRAYEKMCRAFPSLSTLLSLQQLQTRVAYLSGIKPVNYDCCVKSCCCYTGPHAELTACPWCAEPRYHPNGHPRNVFAYLPLIPRLVNMFLDKDMCTKMRYRADYTHHEDAVEDVFDSEHYIHLLRTKVTVGDDTLPHKFFEFFTDIALGISTDGFGVFK</sequence>
<dbReference type="EMBL" id="ML769495">
    <property type="protein sequence ID" value="KAE9397540.1"/>
    <property type="molecule type" value="Genomic_DNA"/>
</dbReference>
<proteinExistence type="predicted"/>
<reference evidence="1" key="1">
    <citation type="journal article" date="2019" name="Environ. Microbiol.">
        <title>Fungal ecological strategies reflected in gene transcription - a case study of two litter decomposers.</title>
        <authorList>
            <person name="Barbi F."/>
            <person name="Kohler A."/>
            <person name="Barry K."/>
            <person name="Baskaran P."/>
            <person name="Daum C."/>
            <person name="Fauchery L."/>
            <person name="Ihrmark K."/>
            <person name="Kuo A."/>
            <person name="LaButti K."/>
            <person name="Lipzen A."/>
            <person name="Morin E."/>
            <person name="Grigoriev I.V."/>
            <person name="Henrissat B."/>
            <person name="Lindahl B."/>
            <person name="Martin F."/>
        </authorList>
    </citation>
    <scope>NUCLEOTIDE SEQUENCE</scope>
    <source>
        <strain evidence="1">JB14</strain>
    </source>
</reference>
<evidence type="ECO:0000313" key="1">
    <source>
        <dbReference type="EMBL" id="KAE9397540.1"/>
    </source>
</evidence>
<gene>
    <name evidence="1" type="ORF">BT96DRAFT_767230</name>
</gene>
<name>A0A6A4HIN3_9AGAR</name>
<dbReference type="OrthoDB" id="3257409at2759"/>
<feature type="non-terminal residue" evidence="1">
    <location>
        <position position="1"/>
    </location>
</feature>
<dbReference type="AlphaFoldDB" id="A0A6A4HIN3"/>
<evidence type="ECO:0000313" key="2">
    <source>
        <dbReference type="Proteomes" id="UP000799118"/>
    </source>
</evidence>
<protein>
    <submittedName>
        <fullName evidence="1">Uncharacterized protein</fullName>
    </submittedName>
</protein>
<keyword evidence="2" id="KW-1185">Reference proteome</keyword>
<feature type="non-terminal residue" evidence="1">
    <location>
        <position position="183"/>
    </location>
</feature>